<dbReference type="EMBL" id="JBJQOH010000003">
    <property type="protein sequence ID" value="KAL3690994.1"/>
    <property type="molecule type" value="Genomic_DNA"/>
</dbReference>
<sequence>MPTFKTVELCTEVKFEGNRTEVTSNGRAPKKKGKVCSGKENSGDKAKDGSINICREGGLEEELFRRVGQADKRRTLGELDRNGCRIADRRQPDMAFLHELGGRRKTHDDGLIQGIGRKDKAKAVRGCLCGGLWGTKVVVLQELKVNNWCSERWLKSIKRSRAGTIVYDKHVGSKGGTALIIDKELTVEAKGVSGPGRLAWARVSFGSTQLGLISLHTPNKRRLRILFWREVHDIVKDDKWIVLGDFNHVELPEDSRGSTAVLRGREARIWRDFEMEVGLVDSFFSAASMKGPRFTRFARRGSRYDFSRLDKIYLTQGAQWVEYIKEVLYLGSRTISDHVLIYADIQVLADTQRRVESFFKMNAEDMKSPVVRKTQNGRLAGN</sequence>
<dbReference type="Pfam" id="PF03372">
    <property type="entry name" value="Exo_endo_phos"/>
    <property type="match status" value="1"/>
</dbReference>
<keyword evidence="4" id="KW-1185">Reference proteome</keyword>
<protein>
    <recommendedName>
        <fullName evidence="2">Endonuclease/exonuclease/phosphatase domain-containing protein</fullName>
    </recommendedName>
</protein>
<proteinExistence type="predicted"/>
<reference evidence="3 4" key="1">
    <citation type="submission" date="2024-09" db="EMBL/GenBank/DDBJ databases">
        <title>Chromosome-scale assembly of Riccia sorocarpa.</title>
        <authorList>
            <person name="Paukszto L."/>
        </authorList>
    </citation>
    <scope>NUCLEOTIDE SEQUENCE [LARGE SCALE GENOMIC DNA]</scope>
    <source>
        <strain evidence="3">LP-2024</strain>
        <tissue evidence="3">Aerial parts of the thallus</tissue>
    </source>
</reference>
<dbReference type="AlphaFoldDB" id="A0ABD3HNR2"/>
<dbReference type="InterPro" id="IPR036691">
    <property type="entry name" value="Endo/exonu/phosph_ase_sf"/>
</dbReference>
<dbReference type="Gene3D" id="3.60.10.10">
    <property type="entry name" value="Endonuclease/exonuclease/phosphatase"/>
    <property type="match status" value="1"/>
</dbReference>
<evidence type="ECO:0000313" key="3">
    <source>
        <dbReference type="EMBL" id="KAL3690994.1"/>
    </source>
</evidence>
<feature type="domain" description="Endonuclease/exonuclease/phosphatase" evidence="2">
    <location>
        <begin position="137"/>
        <end position="338"/>
    </location>
</feature>
<dbReference type="InterPro" id="IPR005135">
    <property type="entry name" value="Endo/exonuclease/phosphatase"/>
</dbReference>
<dbReference type="Proteomes" id="UP001633002">
    <property type="component" value="Unassembled WGS sequence"/>
</dbReference>
<evidence type="ECO:0000313" key="4">
    <source>
        <dbReference type="Proteomes" id="UP001633002"/>
    </source>
</evidence>
<name>A0ABD3HNR2_9MARC</name>
<accession>A0ABD3HNR2</accession>
<evidence type="ECO:0000259" key="2">
    <source>
        <dbReference type="Pfam" id="PF03372"/>
    </source>
</evidence>
<evidence type="ECO:0000256" key="1">
    <source>
        <dbReference type="SAM" id="MobiDB-lite"/>
    </source>
</evidence>
<feature type="region of interest" description="Disordered" evidence="1">
    <location>
        <begin position="20"/>
        <end position="47"/>
    </location>
</feature>
<gene>
    <name evidence="3" type="ORF">R1sor_004645</name>
</gene>
<organism evidence="3 4">
    <name type="scientific">Riccia sorocarpa</name>
    <dbReference type="NCBI Taxonomy" id="122646"/>
    <lineage>
        <taxon>Eukaryota</taxon>
        <taxon>Viridiplantae</taxon>
        <taxon>Streptophyta</taxon>
        <taxon>Embryophyta</taxon>
        <taxon>Marchantiophyta</taxon>
        <taxon>Marchantiopsida</taxon>
        <taxon>Marchantiidae</taxon>
        <taxon>Marchantiales</taxon>
        <taxon>Ricciaceae</taxon>
        <taxon>Riccia</taxon>
    </lineage>
</organism>
<dbReference type="SUPFAM" id="SSF56219">
    <property type="entry name" value="DNase I-like"/>
    <property type="match status" value="1"/>
</dbReference>
<comment type="caution">
    <text evidence="3">The sequence shown here is derived from an EMBL/GenBank/DDBJ whole genome shotgun (WGS) entry which is preliminary data.</text>
</comment>